<proteinExistence type="predicted"/>
<evidence type="ECO:0000313" key="2">
    <source>
        <dbReference type="Proteomes" id="UP000886595"/>
    </source>
</evidence>
<reference evidence="1 2" key="1">
    <citation type="submission" date="2020-02" db="EMBL/GenBank/DDBJ databases">
        <authorList>
            <person name="Ma Q."/>
            <person name="Huang Y."/>
            <person name="Song X."/>
            <person name="Pei D."/>
        </authorList>
    </citation>
    <scope>NUCLEOTIDE SEQUENCE [LARGE SCALE GENOMIC DNA]</scope>
    <source>
        <strain evidence="1">Sxm20200214</strain>
        <tissue evidence="1">Leaf</tissue>
    </source>
</reference>
<name>A0A8X8BEA0_BRACI</name>
<dbReference type="EMBL" id="JAAMPC010000001">
    <property type="protein sequence ID" value="KAG2330642.1"/>
    <property type="molecule type" value="Genomic_DNA"/>
</dbReference>
<comment type="caution">
    <text evidence="1">The sequence shown here is derived from an EMBL/GenBank/DDBJ whole genome shotgun (WGS) entry which is preliminary data.</text>
</comment>
<evidence type="ECO:0000313" key="1">
    <source>
        <dbReference type="EMBL" id="KAG2330642.1"/>
    </source>
</evidence>
<gene>
    <name evidence="1" type="ORF">Bca52824_001822</name>
</gene>
<accession>A0A8X8BEA0</accession>
<protein>
    <submittedName>
        <fullName evidence="1">Uncharacterized protein</fullName>
    </submittedName>
</protein>
<dbReference type="AlphaFoldDB" id="A0A8X8BEA0"/>
<organism evidence="1 2">
    <name type="scientific">Brassica carinata</name>
    <name type="common">Ethiopian mustard</name>
    <name type="synonym">Abyssinian cabbage</name>
    <dbReference type="NCBI Taxonomy" id="52824"/>
    <lineage>
        <taxon>Eukaryota</taxon>
        <taxon>Viridiplantae</taxon>
        <taxon>Streptophyta</taxon>
        <taxon>Embryophyta</taxon>
        <taxon>Tracheophyta</taxon>
        <taxon>Spermatophyta</taxon>
        <taxon>Magnoliopsida</taxon>
        <taxon>eudicotyledons</taxon>
        <taxon>Gunneridae</taxon>
        <taxon>Pentapetalae</taxon>
        <taxon>rosids</taxon>
        <taxon>malvids</taxon>
        <taxon>Brassicales</taxon>
        <taxon>Brassicaceae</taxon>
        <taxon>Brassiceae</taxon>
        <taxon>Brassica</taxon>
    </lineage>
</organism>
<sequence>MLDFDAIHHQCSPATKIPTEAHRRFHVFYLGLPDIIGEVTAVKNTETEPPEDTNRVMATIKLKTLLPLLDYLNYNNCCCKSAVMSLLVARDTGLPTAAPLLRGYAKIEPMTIAELSDFITLQLRTTWILIL</sequence>
<dbReference type="Proteomes" id="UP000886595">
    <property type="component" value="Unassembled WGS sequence"/>
</dbReference>
<keyword evidence="2" id="KW-1185">Reference proteome</keyword>